<protein>
    <recommendedName>
        <fullName evidence="8">Peptidase A1 domain-containing protein</fullName>
    </recommendedName>
</protein>
<dbReference type="PRINTS" id="PR00792">
    <property type="entry name" value="PEPSIN"/>
</dbReference>
<dbReference type="Pfam" id="PF14541">
    <property type="entry name" value="TAXi_C"/>
    <property type="match status" value="1"/>
</dbReference>
<reference evidence="9" key="2">
    <citation type="submission" date="2021-03" db="UniProtKB">
        <authorList>
            <consortium name="EnsemblPlants"/>
        </authorList>
    </citation>
    <scope>IDENTIFICATION</scope>
</reference>
<dbReference type="InterPro" id="IPR032861">
    <property type="entry name" value="TAXi_N"/>
</dbReference>
<dbReference type="InterPro" id="IPR001461">
    <property type="entry name" value="Aspartic_peptidase_A1"/>
</dbReference>
<evidence type="ECO:0000313" key="9">
    <source>
        <dbReference type="EnsemblPlants" id="AUR62013996-RA:cds"/>
    </source>
</evidence>
<evidence type="ECO:0000256" key="7">
    <source>
        <dbReference type="RuleBase" id="RU000454"/>
    </source>
</evidence>
<dbReference type="PANTHER" id="PTHR47967:SF138">
    <property type="entry name" value="ASPARTIC PROTEINASE CDR1-LIKE"/>
    <property type="match status" value="1"/>
</dbReference>
<evidence type="ECO:0000256" key="2">
    <source>
        <dbReference type="ARBA" id="ARBA00022670"/>
    </source>
</evidence>
<accession>A0A803LJ49</accession>
<dbReference type="InterPro" id="IPR051708">
    <property type="entry name" value="Plant_Aspart_Prot_A1"/>
</dbReference>
<dbReference type="Gramene" id="AUR62013996-RA">
    <property type="protein sequence ID" value="AUR62013996-RA:cds"/>
    <property type="gene ID" value="AUR62013996"/>
</dbReference>
<dbReference type="OMA" id="TYKTESC"/>
<dbReference type="InterPro" id="IPR021109">
    <property type="entry name" value="Peptidase_aspartic_dom_sf"/>
</dbReference>
<dbReference type="SMR" id="A0A803LJ49"/>
<evidence type="ECO:0000259" key="8">
    <source>
        <dbReference type="PROSITE" id="PS51767"/>
    </source>
</evidence>
<evidence type="ECO:0000256" key="6">
    <source>
        <dbReference type="PIRSR" id="PIRSR601461-1"/>
    </source>
</evidence>
<keyword evidence="4 7" id="KW-0378">Hydrolase</keyword>
<evidence type="ECO:0000313" key="10">
    <source>
        <dbReference type="Proteomes" id="UP000596660"/>
    </source>
</evidence>
<dbReference type="AlphaFoldDB" id="A0A803LJ49"/>
<sequence length="392" mass="42110">MTPQERLKRAPLGYISHGHNIQLSSTHYNLNDEKSYTLIPNGGGYLMKIALGTPKVEFLALADTGSDLIWVQCQPCNTCIQQQSPLFDPSKSSSYQLITCPSSDCAQPDVTTSCASNDNYYSNYESSSLCAYEYSYGDHTQTNGVLATETLSLSSPDATSPSISSTSVFGCGTDNQGTLGSQDEGIVGLGTGPSSLISQLGPKINYKFSYCLAPLTSEVSSTLTFGADVTSPEVVLTPFQIGESSTFYHLTLGSENPVQIAVDMDVIIDSGTTLTMLPYNIYHDLREALVNAIGLNTVPSPLEDFDLCYNTGESGQFSPPDVVFQFQGADVVLMAINTFSQIEEDVSCLAMVATETSDSIPIFGNIAQVKFEVGYDLQAMQVSFAPADCSKY</sequence>
<dbReference type="EnsemblPlants" id="AUR62013996-RA">
    <property type="protein sequence ID" value="AUR62013996-RA:cds"/>
    <property type="gene ID" value="AUR62013996"/>
</dbReference>
<keyword evidence="10" id="KW-1185">Reference proteome</keyword>
<dbReference type="GO" id="GO:0006508">
    <property type="term" value="P:proteolysis"/>
    <property type="evidence" value="ECO:0007669"/>
    <property type="project" value="UniProtKB-KW"/>
</dbReference>
<evidence type="ECO:0000256" key="3">
    <source>
        <dbReference type="ARBA" id="ARBA00022750"/>
    </source>
</evidence>
<evidence type="ECO:0000256" key="5">
    <source>
        <dbReference type="ARBA" id="ARBA00023180"/>
    </source>
</evidence>
<dbReference type="PROSITE" id="PS51767">
    <property type="entry name" value="PEPTIDASE_A1"/>
    <property type="match status" value="1"/>
</dbReference>
<organism evidence="9 10">
    <name type="scientific">Chenopodium quinoa</name>
    <name type="common">Quinoa</name>
    <dbReference type="NCBI Taxonomy" id="63459"/>
    <lineage>
        <taxon>Eukaryota</taxon>
        <taxon>Viridiplantae</taxon>
        <taxon>Streptophyta</taxon>
        <taxon>Embryophyta</taxon>
        <taxon>Tracheophyta</taxon>
        <taxon>Spermatophyta</taxon>
        <taxon>Magnoliopsida</taxon>
        <taxon>eudicotyledons</taxon>
        <taxon>Gunneridae</taxon>
        <taxon>Pentapetalae</taxon>
        <taxon>Caryophyllales</taxon>
        <taxon>Chenopodiaceae</taxon>
        <taxon>Chenopodioideae</taxon>
        <taxon>Atripliceae</taxon>
        <taxon>Chenopodium</taxon>
    </lineage>
</organism>
<keyword evidence="3 7" id="KW-0064">Aspartyl protease</keyword>
<proteinExistence type="inferred from homology"/>
<dbReference type="InterPro" id="IPR032799">
    <property type="entry name" value="TAXi_C"/>
</dbReference>
<dbReference type="Proteomes" id="UP000596660">
    <property type="component" value="Unplaced"/>
</dbReference>
<feature type="domain" description="Peptidase A1" evidence="8">
    <location>
        <begin position="45"/>
        <end position="385"/>
    </location>
</feature>
<feature type="active site" evidence="6">
    <location>
        <position position="269"/>
    </location>
</feature>
<comment type="similarity">
    <text evidence="1 7">Belongs to the peptidase A1 family.</text>
</comment>
<dbReference type="GO" id="GO:0005576">
    <property type="term" value="C:extracellular region"/>
    <property type="evidence" value="ECO:0007669"/>
    <property type="project" value="TreeGrafter"/>
</dbReference>
<dbReference type="GO" id="GO:0004190">
    <property type="term" value="F:aspartic-type endopeptidase activity"/>
    <property type="evidence" value="ECO:0007669"/>
    <property type="project" value="UniProtKB-KW"/>
</dbReference>
<evidence type="ECO:0000256" key="4">
    <source>
        <dbReference type="ARBA" id="ARBA00022801"/>
    </source>
</evidence>
<dbReference type="PANTHER" id="PTHR47967">
    <property type="entry name" value="OS07G0603500 PROTEIN-RELATED"/>
    <property type="match status" value="1"/>
</dbReference>
<dbReference type="InterPro" id="IPR033121">
    <property type="entry name" value="PEPTIDASE_A1"/>
</dbReference>
<keyword evidence="2 7" id="KW-0645">Protease</keyword>
<dbReference type="Gene3D" id="2.40.70.10">
    <property type="entry name" value="Acid Proteases"/>
    <property type="match status" value="2"/>
</dbReference>
<keyword evidence="5" id="KW-0325">Glycoprotein</keyword>
<dbReference type="Pfam" id="PF14543">
    <property type="entry name" value="TAXi_N"/>
    <property type="match status" value="1"/>
</dbReference>
<dbReference type="InterPro" id="IPR034161">
    <property type="entry name" value="Pepsin-like_plant"/>
</dbReference>
<dbReference type="PROSITE" id="PS00141">
    <property type="entry name" value="ASP_PROTEASE"/>
    <property type="match status" value="2"/>
</dbReference>
<feature type="active site" evidence="6">
    <location>
        <position position="63"/>
    </location>
</feature>
<evidence type="ECO:0000256" key="1">
    <source>
        <dbReference type="ARBA" id="ARBA00007447"/>
    </source>
</evidence>
<dbReference type="FunFam" id="2.40.70.10:FF:000031">
    <property type="entry name" value="Aspartyl protease AED1"/>
    <property type="match status" value="1"/>
</dbReference>
<dbReference type="CDD" id="cd05476">
    <property type="entry name" value="pepsin_A_like_plant"/>
    <property type="match status" value="1"/>
</dbReference>
<dbReference type="InterPro" id="IPR001969">
    <property type="entry name" value="Aspartic_peptidase_AS"/>
</dbReference>
<name>A0A803LJ49_CHEQI</name>
<dbReference type="SUPFAM" id="SSF50630">
    <property type="entry name" value="Acid proteases"/>
    <property type="match status" value="1"/>
</dbReference>
<reference evidence="9" key="1">
    <citation type="journal article" date="2017" name="Nature">
        <title>The genome of Chenopodium quinoa.</title>
        <authorList>
            <person name="Jarvis D.E."/>
            <person name="Ho Y.S."/>
            <person name="Lightfoot D.J."/>
            <person name="Schmoeckel S.M."/>
            <person name="Li B."/>
            <person name="Borm T.J.A."/>
            <person name="Ohyanagi H."/>
            <person name="Mineta K."/>
            <person name="Michell C.T."/>
            <person name="Saber N."/>
            <person name="Kharbatia N.M."/>
            <person name="Rupper R.R."/>
            <person name="Sharp A.R."/>
            <person name="Dally N."/>
            <person name="Boughton B.A."/>
            <person name="Woo Y.H."/>
            <person name="Gao G."/>
            <person name="Schijlen E.G.W.M."/>
            <person name="Guo X."/>
            <person name="Momin A.A."/>
            <person name="Negrao S."/>
            <person name="Al-Babili S."/>
            <person name="Gehring C."/>
            <person name="Roessner U."/>
            <person name="Jung C."/>
            <person name="Murphy K."/>
            <person name="Arold S.T."/>
            <person name="Gojobori T."/>
            <person name="van der Linden C.G."/>
            <person name="van Loo E.N."/>
            <person name="Jellen E.N."/>
            <person name="Maughan P.J."/>
            <person name="Tester M."/>
        </authorList>
    </citation>
    <scope>NUCLEOTIDE SEQUENCE [LARGE SCALE GENOMIC DNA]</scope>
    <source>
        <strain evidence="9">cv. PI 614886</strain>
    </source>
</reference>